<dbReference type="RefSeq" id="WP_189585991.1">
    <property type="nucleotide sequence ID" value="NZ_BMYV01000002.1"/>
</dbReference>
<keyword evidence="8" id="KW-1185">Reference proteome</keyword>
<feature type="transmembrane region" description="Helical" evidence="5">
    <location>
        <begin position="240"/>
        <end position="263"/>
    </location>
</feature>
<dbReference type="GO" id="GO:0016020">
    <property type="term" value="C:membrane"/>
    <property type="evidence" value="ECO:0007669"/>
    <property type="project" value="UniProtKB-SubCell"/>
</dbReference>
<dbReference type="Pfam" id="PF04932">
    <property type="entry name" value="Wzy_C"/>
    <property type="match status" value="1"/>
</dbReference>
<comment type="subcellular location">
    <subcellularLocation>
        <location evidence="1">Membrane</location>
        <topology evidence="1">Multi-pass membrane protein</topology>
    </subcellularLocation>
</comment>
<dbReference type="InterPro" id="IPR007016">
    <property type="entry name" value="O-antigen_ligase-rel_domated"/>
</dbReference>
<feature type="transmembrane region" description="Helical" evidence="5">
    <location>
        <begin position="389"/>
        <end position="406"/>
    </location>
</feature>
<feature type="transmembrane region" description="Helical" evidence="5">
    <location>
        <begin position="20"/>
        <end position="50"/>
    </location>
</feature>
<dbReference type="Proteomes" id="UP000600865">
    <property type="component" value="Unassembled WGS sequence"/>
</dbReference>
<evidence type="ECO:0000256" key="3">
    <source>
        <dbReference type="ARBA" id="ARBA00022989"/>
    </source>
</evidence>
<evidence type="ECO:0000313" key="7">
    <source>
        <dbReference type="EMBL" id="GGX72131.1"/>
    </source>
</evidence>
<dbReference type="EMBL" id="BMYV01000002">
    <property type="protein sequence ID" value="GGX72131.1"/>
    <property type="molecule type" value="Genomic_DNA"/>
</dbReference>
<feature type="transmembrane region" description="Helical" evidence="5">
    <location>
        <begin position="116"/>
        <end position="137"/>
    </location>
</feature>
<name>A0A918KRS0_9PROT</name>
<keyword evidence="2 5" id="KW-0812">Transmembrane</keyword>
<feature type="transmembrane region" description="Helical" evidence="5">
    <location>
        <begin position="332"/>
        <end position="351"/>
    </location>
</feature>
<organism evidence="7 8">
    <name type="scientific">Litorimonas cladophorae</name>
    <dbReference type="NCBI Taxonomy" id="1220491"/>
    <lineage>
        <taxon>Bacteria</taxon>
        <taxon>Pseudomonadati</taxon>
        <taxon>Pseudomonadota</taxon>
        <taxon>Alphaproteobacteria</taxon>
        <taxon>Maricaulales</taxon>
        <taxon>Robiginitomaculaceae</taxon>
    </lineage>
</organism>
<feature type="transmembrane region" description="Helical" evidence="5">
    <location>
        <begin position="88"/>
        <end position="109"/>
    </location>
</feature>
<evidence type="ECO:0000256" key="4">
    <source>
        <dbReference type="ARBA" id="ARBA00023136"/>
    </source>
</evidence>
<comment type="caution">
    <text evidence="7">The sequence shown here is derived from an EMBL/GenBank/DDBJ whole genome shotgun (WGS) entry which is preliminary data.</text>
</comment>
<keyword evidence="3 5" id="KW-1133">Transmembrane helix</keyword>
<evidence type="ECO:0000259" key="6">
    <source>
        <dbReference type="Pfam" id="PF04932"/>
    </source>
</evidence>
<feature type="transmembrane region" description="Helical" evidence="5">
    <location>
        <begin position="173"/>
        <end position="189"/>
    </location>
</feature>
<sequence>MGALVKGFDGLSRGLLFLGVLLFPLLSIAGGLGFQAVGFFLGISAILVWVADRSGAAYLRSIWPICLLAFVLWAWLSSLWSPYDGDVIGGNASILFILTLTLLFVPLAFLRLTKRLSVILTWALIIGSIIGVAIIWIDAATGYALSIWGDPVAPGANPVQRRSDAEMNLGRGQVSYALLAWPVAALMIAKMKRGVWLAIALLIGLAVSAQLNNLSIVIPALALSAGFAGFAWWRPRWGVILAFSLAIASIVFAPLLGIFSSLFDIETMRKIPLSWEHRLRMWAYSWELIQQTPWIGHGFDSSRIYDQVTFQAPDGRNIPVISMHPHNIGLQIWLETGLIGVVLMVGTLVALLETSLKTCQNSLQSIGVAGLVSATATCSAVTVGVWQHWWWALIVLAASIIILLRSQDVNTS</sequence>
<proteinExistence type="predicted"/>
<gene>
    <name evidence="7" type="ORF">GCM10011309_23010</name>
</gene>
<feature type="transmembrane region" description="Helical" evidence="5">
    <location>
        <begin position="194"/>
        <end position="210"/>
    </location>
</feature>
<evidence type="ECO:0000256" key="1">
    <source>
        <dbReference type="ARBA" id="ARBA00004141"/>
    </source>
</evidence>
<dbReference type="InterPro" id="IPR051533">
    <property type="entry name" value="WaaL-like"/>
</dbReference>
<dbReference type="PANTHER" id="PTHR37422:SF21">
    <property type="entry name" value="EXOQ-LIKE PROTEIN"/>
    <property type="match status" value="1"/>
</dbReference>
<feature type="transmembrane region" description="Helical" evidence="5">
    <location>
        <begin position="216"/>
        <end position="233"/>
    </location>
</feature>
<accession>A0A918KRS0</accession>
<dbReference type="AlphaFoldDB" id="A0A918KRS0"/>
<evidence type="ECO:0000256" key="5">
    <source>
        <dbReference type="SAM" id="Phobius"/>
    </source>
</evidence>
<evidence type="ECO:0000313" key="8">
    <source>
        <dbReference type="Proteomes" id="UP000600865"/>
    </source>
</evidence>
<evidence type="ECO:0000256" key="2">
    <source>
        <dbReference type="ARBA" id="ARBA00022692"/>
    </source>
</evidence>
<keyword evidence="4 5" id="KW-0472">Membrane</keyword>
<feature type="transmembrane region" description="Helical" evidence="5">
    <location>
        <begin position="363"/>
        <end position="383"/>
    </location>
</feature>
<feature type="transmembrane region" description="Helical" evidence="5">
    <location>
        <begin position="57"/>
        <end position="76"/>
    </location>
</feature>
<reference evidence="7 8" key="1">
    <citation type="journal article" date="2014" name="Int. J. Syst. Evol. Microbiol.">
        <title>Complete genome sequence of Corynebacterium casei LMG S-19264T (=DSM 44701T), isolated from a smear-ripened cheese.</title>
        <authorList>
            <consortium name="US DOE Joint Genome Institute (JGI-PGF)"/>
            <person name="Walter F."/>
            <person name="Albersmeier A."/>
            <person name="Kalinowski J."/>
            <person name="Ruckert C."/>
        </authorList>
    </citation>
    <scope>NUCLEOTIDE SEQUENCE [LARGE SCALE GENOMIC DNA]</scope>
    <source>
        <strain evidence="7 8">KCTC 23968</strain>
    </source>
</reference>
<protein>
    <recommendedName>
        <fullName evidence="6">O-antigen ligase-related domain-containing protein</fullName>
    </recommendedName>
</protein>
<dbReference type="PANTHER" id="PTHR37422">
    <property type="entry name" value="TEICHURONIC ACID BIOSYNTHESIS PROTEIN TUAE"/>
    <property type="match status" value="1"/>
</dbReference>
<feature type="domain" description="O-antigen ligase-related" evidence="6">
    <location>
        <begin position="220"/>
        <end position="344"/>
    </location>
</feature>